<feature type="compositionally biased region" description="Basic and acidic residues" evidence="3">
    <location>
        <begin position="486"/>
        <end position="495"/>
    </location>
</feature>
<feature type="region of interest" description="Disordered" evidence="3">
    <location>
        <begin position="437"/>
        <end position="464"/>
    </location>
</feature>
<feature type="region of interest" description="Disordered" evidence="3">
    <location>
        <begin position="480"/>
        <end position="517"/>
    </location>
</feature>
<dbReference type="STRING" id="1122188.SAMN02745674_02149"/>
<evidence type="ECO:0000256" key="1">
    <source>
        <dbReference type="ARBA" id="ARBA00010873"/>
    </source>
</evidence>
<keyword evidence="2" id="KW-0184">Conjugation</keyword>
<reference evidence="5 6" key="1">
    <citation type="submission" date="2017-02" db="EMBL/GenBank/DDBJ databases">
        <authorList>
            <person name="Peterson S.W."/>
        </authorList>
    </citation>
    <scope>NUCLEOTIDE SEQUENCE [LARGE SCALE GENOMIC DNA]</scope>
    <source>
        <strain evidence="5 6">DSM 21749</strain>
    </source>
</reference>
<dbReference type="Proteomes" id="UP000190061">
    <property type="component" value="Unassembled WGS sequence"/>
</dbReference>
<evidence type="ECO:0000313" key="5">
    <source>
        <dbReference type="EMBL" id="SKA14616.1"/>
    </source>
</evidence>
<proteinExistence type="inferred from homology"/>
<dbReference type="Gene3D" id="3.30.930.30">
    <property type="match status" value="1"/>
</dbReference>
<gene>
    <name evidence="5" type="ORF">SAMN02745674_02149</name>
</gene>
<sequence>MAIYHTRVKTFSRSQGHASTAAAAYRAGLLIIDTRTGLKHDYRRRGGVVETRCIAPDEAPDWAFDPCELWSAAEASEKRKDATVAREFEIALPHELTDEERSDLTAAIARALVERYRFAIQASIHEPQTPDGLNYHAHLLATTRRVGDAGLADKTRELDGGPSGRGEVEWIREMVARTTNEHLAAAQVQARVDHRSLKAQAAEAAANGDEAAALSLSREPTEHVGKDATALHRKGVDCDRTKANQEIAIDNETQWDEALAQLEGEGRLQPTSAGHSHGQAKRDRAALVLAPVQGDGHIRVVRGLGSAKPKATTGEKHQATRTALAEAIALWRENFVAGIDASFKATTQLLAHGAERLARFVHVSSFRADMSSLVKHLKRVKHDALRFKRRMAAEARAKHLLHQAEFALEQFEGEHPRPAMWSRPEWSKRRARRLRAVQSRRDGYRRARMATEPEAQRDYEAAARASAEQLEALSRRMLTRYPVPSDQEKPAEAKAIEVQGQGAAEPSADTPKVVRPG</sequence>
<dbReference type="RefSeq" id="WP_078758707.1">
    <property type="nucleotide sequence ID" value="NZ_FUXP01000008.1"/>
</dbReference>
<evidence type="ECO:0000256" key="2">
    <source>
        <dbReference type="ARBA" id="ARBA00022971"/>
    </source>
</evidence>
<name>A0A1T4RFM7_9GAMM</name>
<dbReference type="InterPro" id="IPR005053">
    <property type="entry name" value="MobA_MobL"/>
</dbReference>
<keyword evidence="6" id="KW-1185">Reference proteome</keyword>
<dbReference type="OrthoDB" id="1826980at2"/>
<evidence type="ECO:0000259" key="4">
    <source>
        <dbReference type="Pfam" id="PF03389"/>
    </source>
</evidence>
<dbReference type="AlphaFoldDB" id="A0A1T4RFM7"/>
<protein>
    <submittedName>
        <fullName evidence="5">Plasmid mobilization system relaxase</fullName>
    </submittedName>
</protein>
<dbReference type="EMBL" id="FUXP01000008">
    <property type="protein sequence ID" value="SKA14616.1"/>
    <property type="molecule type" value="Genomic_DNA"/>
</dbReference>
<evidence type="ECO:0000256" key="3">
    <source>
        <dbReference type="SAM" id="MobiDB-lite"/>
    </source>
</evidence>
<organism evidence="5 6">
    <name type="scientific">Lysobacter spongiicola DSM 21749</name>
    <dbReference type="NCBI Taxonomy" id="1122188"/>
    <lineage>
        <taxon>Bacteria</taxon>
        <taxon>Pseudomonadati</taxon>
        <taxon>Pseudomonadota</taxon>
        <taxon>Gammaproteobacteria</taxon>
        <taxon>Lysobacterales</taxon>
        <taxon>Lysobacteraceae</taxon>
        <taxon>Novilysobacter</taxon>
    </lineage>
</organism>
<comment type="similarity">
    <text evidence="1">Belongs to the MobA/MobL family.</text>
</comment>
<feature type="domain" description="MobA/MobL protein" evidence="4">
    <location>
        <begin position="19"/>
        <end position="206"/>
    </location>
</feature>
<accession>A0A1T4RFM7</accession>
<evidence type="ECO:0000313" key="6">
    <source>
        <dbReference type="Proteomes" id="UP000190061"/>
    </source>
</evidence>
<feature type="compositionally biased region" description="Basic and acidic residues" evidence="3">
    <location>
        <begin position="439"/>
        <end position="461"/>
    </location>
</feature>
<dbReference type="Pfam" id="PF03389">
    <property type="entry name" value="MobA_MobL"/>
    <property type="match status" value="1"/>
</dbReference>